<keyword evidence="5 9" id="KW-0560">Oxidoreductase</keyword>
<dbReference type="Pfam" id="PF02347">
    <property type="entry name" value="GDC-P"/>
    <property type="match status" value="1"/>
</dbReference>
<dbReference type="PANTHER" id="PTHR11773:SF1">
    <property type="entry name" value="GLYCINE DEHYDROGENASE (DECARBOXYLATING), MITOCHONDRIAL"/>
    <property type="match status" value="1"/>
</dbReference>
<dbReference type="Pfam" id="PF21478">
    <property type="entry name" value="GcvP2_C"/>
    <property type="match status" value="1"/>
</dbReference>
<dbReference type="EMBL" id="LN879502">
    <property type="protein sequence ID" value="CUI17635.1"/>
    <property type="molecule type" value="Genomic_DNA"/>
</dbReference>
<dbReference type="GO" id="GO:0019464">
    <property type="term" value="P:glycine decarboxylation via glycine cleavage system"/>
    <property type="evidence" value="ECO:0007669"/>
    <property type="project" value="TreeGrafter"/>
</dbReference>
<dbReference type="InterPro" id="IPR015422">
    <property type="entry name" value="PyrdxlP-dep_Trfase_small"/>
</dbReference>
<evidence type="ECO:0000313" key="10">
    <source>
        <dbReference type="Proteomes" id="UP000069902"/>
    </source>
</evidence>
<dbReference type="Gene3D" id="3.90.1150.10">
    <property type="entry name" value="Aspartate Aminotransferase, domain 1"/>
    <property type="match status" value="1"/>
</dbReference>
<keyword evidence="4" id="KW-0663">Pyridoxal phosphate</keyword>
<evidence type="ECO:0000256" key="3">
    <source>
        <dbReference type="ARBA" id="ARBA00012134"/>
    </source>
</evidence>
<dbReference type="AlphaFoldDB" id="A0A0U5ETP6"/>
<dbReference type="InterPro" id="IPR049316">
    <property type="entry name" value="GDC-P_C"/>
</dbReference>
<dbReference type="PATRIC" id="fig|389348.3.peg.2284"/>
<protein>
    <recommendedName>
        <fullName evidence="3">glycine dehydrogenase (aminomethyl-transferring)</fullName>
        <ecNumber evidence="3">1.4.4.2</ecNumber>
    </recommendedName>
</protein>
<comment type="function">
    <text evidence="2">The glycine cleavage system catalyzes the degradation of glycine. The P protein binds the alpha-amino group of glycine through its pyridoxal phosphate cofactor; CO(2) is released and the remaining methylamine moiety is then transferred to the lipoamide cofactor of the H protein.</text>
</comment>
<evidence type="ECO:0000256" key="6">
    <source>
        <dbReference type="ARBA" id="ARBA00049026"/>
    </source>
</evidence>
<dbReference type="Gene3D" id="6.20.440.10">
    <property type="match status" value="1"/>
</dbReference>
<evidence type="ECO:0000256" key="5">
    <source>
        <dbReference type="ARBA" id="ARBA00023002"/>
    </source>
</evidence>
<proteinExistence type="predicted"/>
<dbReference type="InterPro" id="IPR020581">
    <property type="entry name" value="GDC_P"/>
</dbReference>
<comment type="catalytic activity">
    <reaction evidence="6">
        <text>N(6)-[(R)-lipoyl]-L-lysyl-[glycine-cleavage complex H protein] + glycine + H(+) = N(6)-[(R)-S(8)-aminomethyldihydrolipoyl]-L-lysyl-[glycine-cleavage complex H protein] + CO2</text>
        <dbReference type="Rhea" id="RHEA:24304"/>
        <dbReference type="Rhea" id="RHEA-COMP:10494"/>
        <dbReference type="Rhea" id="RHEA-COMP:10495"/>
        <dbReference type="ChEBI" id="CHEBI:15378"/>
        <dbReference type="ChEBI" id="CHEBI:16526"/>
        <dbReference type="ChEBI" id="CHEBI:57305"/>
        <dbReference type="ChEBI" id="CHEBI:83099"/>
        <dbReference type="ChEBI" id="CHEBI:83143"/>
        <dbReference type="EC" id="1.4.4.2"/>
    </reaction>
</comment>
<dbReference type="InterPro" id="IPR015421">
    <property type="entry name" value="PyrdxlP-dep_Trfase_major"/>
</dbReference>
<dbReference type="PANTHER" id="PTHR11773">
    <property type="entry name" value="GLYCINE DEHYDROGENASE, DECARBOXYLATING"/>
    <property type="match status" value="1"/>
</dbReference>
<dbReference type="GO" id="GO:0030170">
    <property type="term" value="F:pyridoxal phosphate binding"/>
    <property type="evidence" value="ECO:0007669"/>
    <property type="project" value="TreeGrafter"/>
</dbReference>
<dbReference type="SUPFAM" id="SSF53383">
    <property type="entry name" value="PLP-dependent transferases"/>
    <property type="match status" value="1"/>
</dbReference>
<feature type="domain" description="Glycine dehydrogenase C-terminal" evidence="8">
    <location>
        <begin position="349"/>
        <end position="449"/>
    </location>
</feature>
<dbReference type="GO" id="GO:0004375">
    <property type="term" value="F:glycine dehydrogenase (decarboxylating) activity"/>
    <property type="evidence" value="ECO:0007669"/>
    <property type="project" value="UniProtKB-EC"/>
</dbReference>
<keyword evidence="10" id="KW-1185">Reference proteome</keyword>
<evidence type="ECO:0000256" key="4">
    <source>
        <dbReference type="ARBA" id="ARBA00022898"/>
    </source>
</evidence>
<dbReference type="GO" id="GO:0016594">
    <property type="term" value="F:glycine binding"/>
    <property type="evidence" value="ECO:0007669"/>
    <property type="project" value="TreeGrafter"/>
</dbReference>
<evidence type="ECO:0000259" key="8">
    <source>
        <dbReference type="Pfam" id="PF21478"/>
    </source>
</evidence>
<dbReference type="Proteomes" id="UP000069902">
    <property type="component" value="Chromosome cPNK"/>
</dbReference>
<evidence type="ECO:0000256" key="1">
    <source>
        <dbReference type="ARBA" id="ARBA00001933"/>
    </source>
</evidence>
<evidence type="ECO:0000313" key="9">
    <source>
        <dbReference type="EMBL" id="CUI17635.1"/>
    </source>
</evidence>
<organism evidence="9 10">
    <name type="scientific">Candidatus Protochlamydia naegleriophila</name>
    <dbReference type="NCBI Taxonomy" id="389348"/>
    <lineage>
        <taxon>Bacteria</taxon>
        <taxon>Pseudomonadati</taxon>
        <taxon>Chlamydiota</taxon>
        <taxon>Chlamydiia</taxon>
        <taxon>Parachlamydiales</taxon>
        <taxon>Parachlamydiaceae</taxon>
        <taxon>Candidatus Protochlamydia</taxon>
    </lineage>
</organism>
<evidence type="ECO:0000259" key="7">
    <source>
        <dbReference type="Pfam" id="PF02347"/>
    </source>
</evidence>
<dbReference type="FunFam" id="3.40.640.10:FF:000224">
    <property type="entry name" value="Probable glycine dehydrogenase (decarboxylating) subunit 2"/>
    <property type="match status" value="1"/>
</dbReference>
<dbReference type="InParanoid" id="A0A0U5ETP6"/>
<dbReference type="InterPro" id="IPR015424">
    <property type="entry name" value="PyrdxlP-dep_Trfase"/>
</dbReference>
<dbReference type="NCBIfam" id="NF003346">
    <property type="entry name" value="PRK04366.1"/>
    <property type="match status" value="1"/>
</dbReference>
<dbReference type="Gene3D" id="3.40.640.10">
    <property type="entry name" value="Type I PLP-dependent aspartate aminotransferase-like (Major domain)"/>
    <property type="match status" value="1"/>
</dbReference>
<dbReference type="InterPro" id="IPR049315">
    <property type="entry name" value="GDC-P_N"/>
</dbReference>
<sequence length="481" mass="53271">MLMTKTIFEKTQPEQHAYSLPKNTQAFQAFQPPQAYLRQTNLPLPEVSEIDLTRHFAGLAKRNMGIDTHFYPLGSCTMKLNPRINEWCASLPGFTRTHPLAPDQMVQGNLQIIVELIQLLCEVSGMTAGSLVPNAGAQGEFAGIQMIAAYHQEQGDFERDELLIPDNAHGTNPATATMAGFKTIPIKTNAQGDLDLEHLKSLVSHKTAGLMLTNPNTLGLFSSVIKDIAAIVHQAGGFLYYDGANLNSILNVARPGDMGFDVMHINLHKTFSTPHGGGGPGSGPILCNDRLKPFLPVPQVEKVGKEYQMKWHATLSMGQLASFHGNFAIYLRAYLYAKLHGHYGLRRIAEVAVLNANYLKHKIQKLFTVPFSEFCMHEFVVQADNYLDKGIKALDIAKRLLDYGVHAPTVYFPLIIKECMLIEPTESESKDTLDHFVAILAQIVEEIHRDPSIVKTAPHHQSVSRLDEVLAAKKPILKHSS</sequence>
<dbReference type="GO" id="GO:0005960">
    <property type="term" value="C:glycine cleavage complex"/>
    <property type="evidence" value="ECO:0007669"/>
    <property type="project" value="TreeGrafter"/>
</dbReference>
<dbReference type="KEGG" id="pnl:PNK_2031"/>
<name>A0A0U5ETP6_9BACT</name>
<comment type="cofactor">
    <cofactor evidence="1">
        <name>pyridoxal 5'-phosphate</name>
        <dbReference type="ChEBI" id="CHEBI:597326"/>
    </cofactor>
</comment>
<dbReference type="EC" id="1.4.4.2" evidence="3"/>
<feature type="domain" description="Glycine cleavage system P-protein N-terminal" evidence="7">
    <location>
        <begin position="39"/>
        <end position="295"/>
    </location>
</feature>
<dbReference type="GO" id="GO:0005829">
    <property type="term" value="C:cytosol"/>
    <property type="evidence" value="ECO:0007669"/>
    <property type="project" value="TreeGrafter"/>
</dbReference>
<gene>
    <name evidence="9" type="primary">gcvPB</name>
    <name evidence="9" type="ORF">PNK_2031</name>
</gene>
<dbReference type="FunFam" id="3.90.1150.10:FF:000014">
    <property type="entry name" value="Probable glycine dehydrogenase (decarboxylating) subunit 2"/>
    <property type="match status" value="1"/>
</dbReference>
<accession>A0A0U5ETP6</accession>
<reference evidence="10" key="1">
    <citation type="submission" date="2015-09" db="EMBL/GenBank/DDBJ databases">
        <authorList>
            <person name="Bertelli C."/>
        </authorList>
    </citation>
    <scope>NUCLEOTIDE SEQUENCE [LARGE SCALE GENOMIC DNA]</scope>
    <source>
        <strain evidence="10">KNic</strain>
    </source>
</reference>
<evidence type="ECO:0000256" key="2">
    <source>
        <dbReference type="ARBA" id="ARBA00003788"/>
    </source>
</evidence>
<dbReference type="STRING" id="389348.PNK_2031"/>